<protein>
    <submittedName>
        <fullName evidence="1">Uncharacterized protein</fullName>
    </submittedName>
</protein>
<proteinExistence type="predicted"/>
<dbReference type="Proteomes" id="UP000684084">
    <property type="component" value="Unassembled WGS sequence"/>
</dbReference>
<evidence type="ECO:0000313" key="1">
    <source>
        <dbReference type="EMBL" id="CAB5389734.1"/>
    </source>
</evidence>
<sequence length="67" mass="7750">MWEVSNRYCTMYLGLGMGNNSNNSTIFTVNKVTNTLKEKRSQNVLVSSKEIRVILDEFEENKGEFKL</sequence>
<dbReference type="EMBL" id="CAGKOT010000066">
    <property type="protein sequence ID" value="CAB5389734.1"/>
    <property type="molecule type" value="Genomic_DNA"/>
</dbReference>
<dbReference type="AlphaFoldDB" id="A0A915ZSW9"/>
<name>A0A915ZSW9_9GLOM</name>
<evidence type="ECO:0000313" key="2">
    <source>
        <dbReference type="Proteomes" id="UP000684084"/>
    </source>
</evidence>
<organism evidence="1 2">
    <name type="scientific">Rhizophagus irregularis</name>
    <dbReference type="NCBI Taxonomy" id="588596"/>
    <lineage>
        <taxon>Eukaryota</taxon>
        <taxon>Fungi</taxon>
        <taxon>Fungi incertae sedis</taxon>
        <taxon>Mucoromycota</taxon>
        <taxon>Glomeromycotina</taxon>
        <taxon>Glomeromycetes</taxon>
        <taxon>Glomerales</taxon>
        <taxon>Glomeraceae</taxon>
        <taxon>Rhizophagus</taxon>
    </lineage>
</organism>
<gene>
    <name evidence="1" type="ORF">CHRIB12_LOCUS21196</name>
</gene>
<accession>A0A915ZSW9</accession>
<reference evidence="1" key="1">
    <citation type="submission" date="2020-05" db="EMBL/GenBank/DDBJ databases">
        <authorList>
            <person name="Rincon C."/>
            <person name="Sanders R I."/>
            <person name="Robbins C."/>
            <person name="Chaturvedi A."/>
        </authorList>
    </citation>
    <scope>NUCLEOTIDE SEQUENCE</scope>
    <source>
        <strain evidence="1">CHB12</strain>
    </source>
</reference>
<comment type="caution">
    <text evidence="1">The sequence shown here is derived from an EMBL/GenBank/DDBJ whole genome shotgun (WGS) entry which is preliminary data.</text>
</comment>
<dbReference type="OrthoDB" id="2452445at2759"/>